<keyword evidence="3" id="KW-1185">Reference proteome</keyword>
<dbReference type="EMBL" id="JAVDYF010000001">
    <property type="protein sequence ID" value="MDR7355296.1"/>
    <property type="molecule type" value="Genomic_DNA"/>
</dbReference>
<dbReference type="RefSeq" id="WP_277105543.1">
    <property type="nucleotide sequence ID" value="NZ_BAAAJS010000078.1"/>
</dbReference>
<protein>
    <recommendedName>
        <fullName evidence="4">DUF2269 domain-containing protein</fullName>
    </recommendedName>
</protein>
<sequence>MGSIIVLLHILAAVLFLGPITVAVSTFQVQALKAKDGDEKAMGAMQVLHKTTQTYGMLSLLVPLLGFAVMFTGDFWSDGRFHASIALSIIAWGLLLFVISPKQKQMMGALKLLPADEQAEGEFTVADWAKAKSQLSMFGGIFSLLWVIVAILMMLPRITGAF</sequence>
<comment type="caution">
    <text evidence="2">The sequence shown here is derived from an EMBL/GenBank/DDBJ whole genome shotgun (WGS) entry which is preliminary data.</text>
</comment>
<evidence type="ECO:0008006" key="4">
    <source>
        <dbReference type="Google" id="ProtNLM"/>
    </source>
</evidence>
<proteinExistence type="predicted"/>
<feature type="transmembrane region" description="Helical" evidence="1">
    <location>
        <begin position="135"/>
        <end position="155"/>
    </location>
</feature>
<organism evidence="2 3">
    <name type="scientific">Corynebacterium felinum</name>
    <dbReference type="NCBI Taxonomy" id="131318"/>
    <lineage>
        <taxon>Bacteria</taxon>
        <taxon>Bacillati</taxon>
        <taxon>Actinomycetota</taxon>
        <taxon>Actinomycetes</taxon>
        <taxon>Mycobacteriales</taxon>
        <taxon>Corynebacteriaceae</taxon>
        <taxon>Corynebacterium</taxon>
    </lineage>
</organism>
<dbReference type="Proteomes" id="UP001183619">
    <property type="component" value="Unassembled WGS sequence"/>
</dbReference>
<gene>
    <name evidence="2" type="ORF">J2S37_001834</name>
</gene>
<keyword evidence="1" id="KW-0812">Transmembrane</keyword>
<feature type="transmembrane region" description="Helical" evidence="1">
    <location>
        <begin position="55"/>
        <end position="76"/>
    </location>
</feature>
<name>A0ABU2BA96_9CORY</name>
<evidence type="ECO:0000313" key="3">
    <source>
        <dbReference type="Proteomes" id="UP001183619"/>
    </source>
</evidence>
<evidence type="ECO:0000256" key="1">
    <source>
        <dbReference type="SAM" id="Phobius"/>
    </source>
</evidence>
<keyword evidence="1" id="KW-1133">Transmembrane helix</keyword>
<feature type="transmembrane region" description="Helical" evidence="1">
    <location>
        <begin position="83"/>
        <end position="100"/>
    </location>
</feature>
<reference evidence="2 3" key="1">
    <citation type="submission" date="2023-07" db="EMBL/GenBank/DDBJ databases">
        <title>Sequencing the genomes of 1000 actinobacteria strains.</title>
        <authorList>
            <person name="Klenk H.-P."/>
        </authorList>
    </citation>
    <scope>NUCLEOTIDE SEQUENCE [LARGE SCALE GENOMIC DNA]</scope>
    <source>
        <strain evidence="2 3">DSM 44508</strain>
    </source>
</reference>
<evidence type="ECO:0000313" key="2">
    <source>
        <dbReference type="EMBL" id="MDR7355296.1"/>
    </source>
</evidence>
<accession>A0ABU2BA96</accession>
<keyword evidence="1" id="KW-0472">Membrane</keyword>